<keyword evidence="1" id="KW-0812">Transmembrane</keyword>
<keyword evidence="1" id="KW-0472">Membrane</keyword>
<feature type="transmembrane region" description="Helical" evidence="1">
    <location>
        <begin position="305"/>
        <end position="333"/>
    </location>
</feature>
<evidence type="ECO:0000313" key="2">
    <source>
        <dbReference type="EMBL" id="MBB5030974.1"/>
    </source>
</evidence>
<feature type="transmembrane region" description="Helical" evidence="1">
    <location>
        <begin position="24"/>
        <end position="49"/>
    </location>
</feature>
<keyword evidence="1" id="KW-1133">Transmembrane helix</keyword>
<reference evidence="2 3" key="1">
    <citation type="submission" date="2020-08" db="EMBL/GenBank/DDBJ databases">
        <title>Genomic Encyclopedia of Type Strains, Phase IV (KMG-IV): sequencing the most valuable type-strain genomes for metagenomic binning, comparative biology and taxonomic classification.</title>
        <authorList>
            <person name="Goeker M."/>
        </authorList>
    </citation>
    <scope>NUCLEOTIDE SEQUENCE [LARGE SCALE GENOMIC DNA]</scope>
    <source>
        <strain evidence="2 3">DSM 12252</strain>
    </source>
</reference>
<feature type="transmembrane region" description="Helical" evidence="1">
    <location>
        <begin position="170"/>
        <end position="186"/>
    </location>
</feature>
<dbReference type="Proteomes" id="UP000590740">
    <property type="component" value="Unassembled WGS sequence"/>
</dbReference>
<evidence type="ECO:0000256" key="1">
    <source>
        <dbReference type="SAM" id="Phobius"/>
    </source>
</evidence>
<sequence length="432" mass="47824">MLSEVIKVSLNSLSARLKHWKKPLFSFAVGQPAVQFLNLLTGFFLLRWLDIKEFAMFSMAFAFQSVVTQLSDLGFSGSIVSLAGERVHDRYVLGGYLRSARYWRSKIQIVVLLLAAVAYPAVTWGQAWGVLNKTLLFFTIILGVMFQGWNMYGAPLLACRDLLAYYKPQVAAALFRIIACTCFWSVGWLNAWVASLIAALTLGVIGLAYKVSSVNYAEVLKKSEPEKNAHMLHYLAPLMPGVVFTALQAQIQMGVVSIFGSTQNIAEVSALGRLGQLFVLAGAFSNVFVQPYVARLPRFLLLRRYLQIAAIACIFSIAIISCGIFFPGLFLWFLGPNYSGLQNEAFLTLIIGCINMLGGVLFVMHAARAWLFWWSPFVYIPTMLLTQVVCISLMDLSLTSSIVWLGLIISVVSLAIQAIAGVYGFNLKTKSR</sequence>
<feature type="transmembrane region" description="Helical" evidence="1">
    <location>
        <begin position="271"/>
        <end position="293"/>
    </location>
</feature>
<protein>
    <submittedName>
        <fullName evidence="2">O-antigen/teichoic acid export membrane protein</fullName>
    </submittedName>
</protein>
<name>A0A7W7Y7E3_9BACT</name>
<dbReference type="RefSeq" id="WP_184337923.1">
    <property type="nucleotide sequence ID" value="NZ_JACHIG010000001.1"/>
</dbReference>
<evidence type="ECO:0000313" key="3">
    <source>
        <dbReference type="Proteomes" id="UP000590740"/>
    </source>
</evidence>
<proteinExistence type="predicted"/>
<comment type="caution">
    <text evidence="2">The sequence shown here is derived from an EMBL/GenBank/DDBJ whole genome shotgun (WGS) entry which is preliminary data.</text>
</comment>
<accession>A0A7W7Y7E3</accession>
<feature type="transmembrane region" description="Helical" evidence="1">
    <location>
        <begin position="232"/>
        <end position="251"/>
    </location>
</feature>
<feature type="transmembrane region" description="Helical" evidence="1">
    <location>
        <begin position="135"/>
        <end position="158"/>
    </location>
</feature>
<feature type="transmembrane region" description="Helical" evidence="1">
    <location>
        <begin position="345"/>
        <end position="364"/>
    </location>
</feature>
<organism evidence="2 3">
    <name type="scientific">Prosthecobacter vanneervenii</name>
    <dbReference type="NCBI Taxonomy" id="48466"/>
    <lineage>
        <taxon>Bacteria</taxon>
        <taxon>Pseudomonadati</taxon>
        <taxon>Verrucomicrobiota</taxon>
        <taxon>Verrucomicrobiia</taxon>
        <taxon>Verrucomicrobiales</taxon>
        <taxon>Verrucomicrobiaceae</taxon>
        <taxon>Prosthecobacter</taxon>
    </lineage>
</organism>
<dbReference type="AlphaFoldDB" id="A0A7W7Y7E3"/>
<feature type="transmembrane region" description="Helical" evidence="1">
    <location>
        <begin position="402"/>
        <end position="425"/>
    </location>
</feature>
<feature type="transmembrane region" description="Helical" evidence="1">
    <location>
        <begin position="107"/>
        <end position="129"/>
    </location>
</feature>
<feature type="transmembrane region" description="Helical" evidence="1">
    <location>
        <begin position="192"/>
        <end position="211"/>
    </location>
</feature>
<keyword evidence="3" id="KW-1185">Reference proteome</keyword>
<dbReference type="EMBL" id="JACHIG010000001">
    <property type="protein sequence ID" value="MBB5030974.1"/>
    <property type="molecule type" value="Genomic_DNA"/>
</dbReference>
<feature type="transmembrane region" description="Helical" evidence="1">
    <location>
        <begin position="371"/>
        <end position="396"/>
    </location>
</feature>
<gene>
    <name evidence="2" type="ORF">HNQ65_000528</name>
</gene>